<accession>A0A8B9Q9Z7</accession>
<dbReference type="GO" id="GO:0005783">
    <property type="term" value="C:endoplasmic reticulum"/>
    <property type="evidence" value="ECO:0007669"/>
    <property type="project" value="TreeGrafter"/>
</dbReference>
<evidence type="ECO:0000313" key="4">
    <source>
        <dbReference type="Ensembl" id="ENSAOWP00000018584.1"/>
    </source>
</evidence>
<evidence type="ECO:0000256" key="3">
    <source>
        <dbReference type="ARBA" id="ARBA00023098"/>
    </source>
</evidence>
<dbReference type="GO" id="GO:0016020">
    <property type="term" value="C:membrane"/>
    <property type="evidence" value="ECO:0007669"/>
    <property type="project" value="TreeGrafter"/>
</dbReference>
<keyword evidence="5" id="KW-1185">Reference proteome</keyword>
<evidence type="ECO:0000256" key="1">
    <source>
        <dbReference type="ARBA" id="ARBA00022598"/>
    </source>
</evidence>
<dbReference type="Gene3D" id="2.30.38.10">
    <property type="entry name" value="Luciferase, Domain 3"/>
    <property type="match status" value="1"/>
</dbReference>
<reference evidence="4" key="1">
    <citation type="submission" date="2025-08" db="UniProtKB">
        <authorList>
            <consortium name="Ensembl"/>
        </authorList>
    </citation>
    <scope>IDENTIFICATION</scope>
</reference>
<keyword evidence="1" id="KW-0436">Ligase</keyword>
<keyword evidence="3" id="KW-0443">Lipid metabolism</keyword>
<keyword evidence="2" id="KW-0276">Fatty acid metabolism</keyword>
<reference evidence="4" key="2">
    <citation type="submission" date="2025-09" db="UniProtKB">
        <authorList>
            <consortium name="Ensembl"/>
        </authorList>
    </citation>
    <scope>IDENTIFICATION</scope>
</reference>
<name>A0A8B9Q9Z7_APTOW</name>
<dbReference type="Ensembl" id="ENSAOWT00000021069.1">
    <property type="protein sequence ID" value="ENSAOWP00000018584.1"/>
    <property type="gene ID" value="ENSAOWG00000012659.1"/>
</dbReference>
<dbReference type="PANTHER" id="PTHR43272">
    <property type="entry name" value="LONG-CHAIN-FATTY-ACID--COA LIGASE"/>
    <property type="match status" value="1"/>
</dbReference>
<sequence length="222" mass="24873">MKGCKSRVDWQDTSHTRELCIWGQHVFMGYLNLPEQMWEALDDEGWLHTSDLCCIDQEGFIFITGCKKELLIASGGENVLPVPIEEALKAVLPLVQNAMLVGDWRKFLSTLLTLKCAVDPATGAPLDELSPAAVQLCRQLGSQARRVSEVLSTRDPAMYDAIQRGVDQVNRATTSDAQRVQKWLLPPRDFSFAGGELGPTLKLMRPAVLKTYHDEIEQLYRT</sequence>
<evidence type="ECO:0000313" key="5">
    <source>
        <dbReference type="Proteomes" id="UP000694424"/>
    </source>
</evidence>
<dbReference type="Pfam" id="PF23562">
    <property type="entry name" value="AMP-binding_C_3"/>
    <property type="match status" value="1"/>
</dbReference>
<proteinExistence type="predicted"/>
<dbReference type="Proteomes" id="UP000694424">
    <property type="component" value="Unplaced"/>
</dbReference>
<dbReference type="PANTHER" id="PTHR43272:SF32">
    <property type="entry name" value="AMP-DEPENDENT SYNTHETASE_LIGASE DOMAIN-CONTAINING PROTEIN"/>
    <property type="match status" value="1"/>
</dbReference>
<dbReference type="SUPFAM" id="SSF56801">
    <property type="entry name" value="Acetyl-CoA synthetase-like"/>
    <property type="match status" value="1"/>
</dbReference>
<evidence type="ECO:0008006" key="6">
    <source>
        <dbReference type="Google" id="ProtNLM"/>
    </source>
</evidence>
<dbReference type="AlphaFoldDB" id="A0A8B9Q9Z7"/>
<dbReference type="GO" id="GO:0004467">
    <property type="term" value="F:long-chain fatty acid-CoA ligase activity"/>
    <property type="evidence" value="ECO:0007669"/>
    <property type="project" value="TreeGrafter"/>
</dbReference>
<evidence type="ECO:0000256" key="2">
    <source>
        <dbReference type="ARBA" id="ARBA00022832"/>
    </source>
</evidence>
<protein>
    <recommendedName>
        <fullName evidence="6">AMP-dependent synthetase/ligase domain-containing protein</fullName>
    </recommendedName>
</protein>
<organism evidence="4 5">
    <name type="scientific">Apteryx owenii</name>
    <name type="common">Little spotted kiwi</name>
    <dbReference type="NCBI Taxonomy" id="8824"/>
    <lineage>
        <taxon>Eukaryota</taxon>
        <taxon>Metazoa</taxon>
        <taxon>Chordata</taxon>
        <taxon>Craniata</taxon>
        <taxon>Vertebrata</taxon>
        <taxon>Euteleostomi</taxon>
        <taxon>Archelosauria</taxon>
        <taxon>Archosauria</taxon>
        <taxon>Dinosauria</taxon>
        <taxon>Saurischia</taxon>
        <taxon>Theropoda</taxon>
        <taxon>Coelurosauria</taxon>
        <taxon>Aves</taxon>
        <taxon>Palaeognathae</taxon>
        <taxon>Apterygiformes</taxon>
        <taxon>Apterygidae</taxon>
        <taxon>Apteryx</taxon>
    </lineage>
</organism>